<evidence type="ECO:0000313" key="1">
    <source>
        <dbReference type="EnsemblPlants" id="LPERR01G35020.1"/>
    </source>
</evidence>
<dbReference type="Gramene" id="LPERR01G35020.1">
    <property type="protein sequence ID" value="LPERR01G35020.1"/>
    <property type="gene ID" value="LPERR01G35020"/>
</dbReference>
<sequence>MTVLFQPSRGHWNREAQRRQQEEQAAAWLLEERLFRRMEQGGVIADGDYIWVDEQDMADWRAFRYCFRRVTHRLAPPREIENPKSRRS</sequence>
<dbReference type="Proteomes" id="UP000032180">
    <property type="component" value="Chromosome 1"/>
</dbReference>
<dbReference type="EnsemblPlants" id="LPERR01G35020.1">
    <property type="protein sequence ID" value="LPERR01G35020.1"/>
    <property type="gene ID" value="LPERR01G35020"/>
</dbReference>
<dbReference type="HOGENOM" id="CLU_2472300_0_0_1"/>
<accession>A0A0D9V910</accession>
<reference evidence="2" key="2">
    <citation type="submission" date="2013-12" db="EMBL/GenBank/DDBJ databases">
        <authorList>
            <person name="Yu Y."/>
            <person name="Lee S."/>
            <person name="de Baynast K."/>
            <person name="Wissotski M."/>
            <person name="Liu L."/>
            <person name="Talag J."/>
            <person name="Goicoechea J."/>
            <person name="Angelova A."/>
            <person name="Jetty R."/>
            <person name="Kudrna D."/>
            <person name="Golser W."/>
            <person name="Rivera L."/>
            <person name="Zhang J."/>
            <person name="Wing R."/>
        </authorList>
    </citation>
    <scope>NUCLEOTIDE SEQUENCE</scope>
</reference>
<reference evidence="1 2" key="1">
    <citation type="submission" date="2012-08" db="EMBL/GenBank/DDBJ databases">
        <title>Oryza genome evolution.</title>
        <authorList>
            <person name="Wing R.A."/>
        </authorList>
    </citation>
    <scope>NUCLEOTIDE SEQUENCE</scope>
</reference>
<protein>
    <submittedName>
        <fullName evidence="1">Uncharacterized protein</fullName>
    </submittedName>
</protein>
<keyword evidence="2" id="KW-1185">Reference proteome</keyword>
<reference evidence="1" key="3">
    <citation type="submission" date="2015-04" db="UniProtKB">
        <authorList>
            <consortium name="EnsemblPlants"/>
        </authorList>
    </citation>
    <scope>IDENTIFICATION</scope>
</reference>
<dbReference type="AlphaFoldDB" id="A0A0D9V910"/>
<evidence type="ECO:0000313" key="2">
    <source>
        <dbReference type="Proteomes" id="UP000032180"/>
    </source>
</evidence>
<name>A0A0D9V910_9ORYZ</name>
<proteinExistence type="predicted"/>
<organism evidence="1 2">
    <name type="scientific">Leersia perrieri</name>
    <dbReference type="NCBI Taxonomy" id="77586"/>
    <lineage>
        <taxon>Eukaryota</taxon>
        <taxon>Viridiplantae</taxon>
        <taxon>Streptophyta</taxon>
        <taxon>Embryophyta</taxon>
        <taxon>Tracheophyta</taxon>
        <taxon>Spermatophyta</taxon>
        <taxon>Magnoliopsida</taxon>
        <taxon>Liliopsida</taxon>
        <taxon>Poales</taxon>
        <taxon>Poaceae</taxon>
        <taxon>BOP clade</taxon>
        <taxon>Oryzoideae</taxon>
        <taxon>Oryzeae</taxon>
        <taxon>Oryzinae</taxon>
        <taxon>Leersia</taxon>
    </lineage>
</organism>